<dbReference type="Pfam" id="PF10458">
    <property type="entry name" value="Val_tRNA-synt_C"/>
    <property type="match status" value="1"/>
</dbReference>
<dbReference type="PANTHER" id="PTHR11946:SF93">
    <property type="entry name" value="VALINE--TRNA LIGASE, CHLOROPLASTIC_MITOCHONDRIAL 2"/>
    <property type="match status" value="1"/>
</dbReference>
<keyword evidence="16" id="KW-1185">Reference proteome</keyword>
<evidence type="ECO:0000256" key="10">
    <source>
        <dbReference type="ARBA" id="ARBA00047552"/>
    </source>
</evidence>
<dbReference type="GO" id="GO:0004832">
    <property type="term" value="F:valine-tRNA ligase activity"/>
    <property type="evidence" value="ECO:0007669"/>
    <property type="project" value="UniProtKB-EC"/>
</dbReference>
<keyword evidence="2" id="KW-0436">Ligase</keyword>
<evidence type="ECO:0000256" key="9">
    <source>
        <dbReference type="ARBA" id="ARBA00029936"/>
    </source>
</evidence>
<keyword evidence="7 15" id="KW-0030">Aminoacyl-tRNA synthetase</keyword>
<comment type="similarity">
    <text evidence="11">Belongs to the class-I aminoacyl-tRNA synthetase family. ValS type 1 subfamily.</text>
</comment>
<evidence type="ECO:0000313" key="16">
    <source>
        <dbReference type="Proteomes" id="UP000199048"/>
    </source>
</evidence>
<dbReference type="FunFam" id="1.10.287.380:FF:000001">
    <property type="entry name" value="Valine--tRNA ligase"/>
    <property type="match status" value="1"/>
</dbReference>
<evidence type="ECO:0000313" key="15">
    <source>
        <dbReference type="EMBL" id="SFM68180.1"/>
    </source>
</evidence>
<dbReference type="InterPro" id="IPR010978">
    <property type="entry name" value="tRNA-bd_arm"/>
</dbReference>
<dbReference type="InterPro" id="IPR009080">
    <property type="entry name" value="tRNAsynth_Ia_anticodon-bd"/>
</dbReference>
<evidence type="ECO:0000256" key="11">
    <source>
        <dbReference type="ARBA" id="ARBA00060830"/>
    </source>
</evidence>
<dbReference type="PANTHER" id="PTHR11946">
    <property type="entry name" value="VALYL-TRNA SYNTHETASES"/>
    <property type="match status" value="1"/>
</dbReference>
<protein>
    <recommendedName>
        <fullName evidence="8">Valine--tRNA ligase</fullName>
        <ecNumber evidence="1">6.1.1.9</ecNumber>
    </recommendedName>
    <alternativeName>
        <fullName evidence="9">Valyl-tRNA synthetase</fullName>
    </alternativeName>
</protein>
<feature type="coiled-coil region" evidence="12">
    <location>
        <begin position="231"/>
        <end position="293"/>
    </location>
</feature>
<feature type="domain" description="Methionyl/Valyl/Leucyl/Isoleucyl-tRNA synthetase anticodon-binding" evidence="13">
    <location>
        <begin position="18"/>
        <end position="167"/>
    </location>
</feature>
<evidence type="ECO:0000259" key="14">
    <source>
        <dbReference type="Pfam" id="PF10458"/>
    </source>
</evidence>
<evidence type="ECO:0000256" key="4">
    <source>
        <dbReference type="ARBA" id="ARBA00022840"/>
    </source>
</evidence>
<dbReference type="InterPro" id="IPR013155">
    <property type="entry name" value="M/V/L/I-tRNA-synth_anticd-bd"/>
</dbReference>
<keyword evidence="3" id="KW-0547">Nucleotide-binding</keyword>
<evidence type="ECO:0000256" key="8">
    <source>
        <dbReference type="ARBA" id="ARBA00024407"/>
    </source>
</evidence>
<dbReference type="GO" id="GO:0006438">
    <property type="term" value="P:valyl-tRNA aminoacylation"/>
    <property type="evidence" value="ECO:0007669"/>
    <property type="project" value="InterPro"/>
</dbReference>
<organism evidence="15 16">
    <name type="scientific">Methylobacterium pseudosasicola</name>
    <dbReference type="NCBI Taxonomy" id="582667"/>
    <lineage>
        <taxon>Bacteria</taxon>
        <taxon>Pseudomonadati</taxon>
        <taxon>Pseudomonadota</taxon>
        <taxon>Alphaproteobacteria</taxon>
        <taxon>Hyphomicrobiales</taxon>
        <taxon>Methylobacteriaceae</taxon>
        <taxon>Methylobacterium</taxon>
    </lineage>
</organism>
<comment type="catalytic activity">
    <reaction evidence="10">
        <text>tRNA(Val) + L-valine + ATP = L-valyl-tRNA(Val) + AMP + diphosphate</text>
        <dbReference type="Rhea" id="RHEA:10704"/>
        <dbReference type="Rhea" id="RHEA-COMP:9672"/>
        <dbReference type="Rhea" id="RHEA-COMP:9708"/>
        <dbReference type="ChEBI" id="CHEBI:30616"/>
        <dbReference type="ChEBI" id="CHEBI:33019"/>
        <dbReference type="ChEBI" id="CHEBI:57762"/>
        <dbReference type="ChEBI" id="CHEBI:78442"/>
        <dbReference type="ChEBI" id="CHEBI:78537"/>
        <dbReference type="ChEBI" id="CHEBI:456215"/>
        <dbReference type="EC" id="6.1.1.9"/>
    </reaction>
</comment>
<dbReference type="InterPro" id="IPR002303">
    <property type="entry name" value="Valyl-tRNA_ligase"/>
</dbReference>
<dbReference type="InterPro" id="IPR037118">
    <property type="entry name" value="Val-tRNA_synth_C_sf"/>
</dbReference>
<dbReference type="AlphaFoldDB" id="A0A1I4SV18"/>
<dbReference type="Gene3D" id="1.10.730.10">
    <property type="entry name" value="Isoleucyl-tRNA Synthetase, Domain 1"/>
    <property type="match status" value="1"/>
</dbReference>
<dbReference type="GO" id="GO:0005524">
    <property type="term" value="F:ATP binding"/>
    <property type="evidence" value="ECO:0007669"/>
    <property type="project" value="UniProtKB-KW"/>
</dbReference>
<evidence type="ECO:0000259" key="13">
    <source>
        <dbReference type="Pfam" id="PF08264"/>
    </source>
</evidence>
<evidence type="ECO:0000256" key="1">
    <source>
        <dbReference type="ARBA" id="ARBA00013169"/>
    </source>
</evidence>
<dbReference type="EC" id="6.1.1.9" evidence="1"/>
<evidence type="ECO:0000256" key="5">
    <source>
        <dbReference type="ARBA" id="ARBA00022917"/>
    </source>
</evidence>
<keyword evidence="5" id="KW-0648">Protein biosynthesis</keyword>
<feature type="non-terminal residue" evidence="15">
    <location>
        <position position="1"/>
    </location>
</feature>
<dbReference type="EMBL" id="FOTK01000046">
    <property type="protein sequence ID" value="SFM68180.1"/>
    <property type="molecule type" value="Genomic_DNA"/>
</dbReference>
<dbReference type="CDD" id="cd07962">
    <property type="entry name" value="Anticodon_Ia_Val"/>
    <property type="match status" value="1"/>
</dbReference>
<dbReference type="GO" id="GO:0005829">
    <property type="term" value="C:cytosol"/>
    <property type="evidence" value="ECO:0007669"/>
    <property type="project" value="TreeGrafter"/>
</dbReference>
<dbReference type="InterPro" id="IPR019499">
    <property type="entry name" value="Val-tRNA_synth_tRNA-bd"/>
</dbReference>
<evidence type="ECO:0000256" key="7">
    <source>
        <dbReference type="ARBA" id="ARBA00023146"/>
    </source>
</evidence>
<accession>A0A1I4SV18</accession>
<dbReference type="Gene3D" id="1.10.287.380">
    <property type="entry name" value="Valyl-tRNA synthetase, C-terminal domain"/>
    <property type="match status" value="1"/>
</dbReference>
<dbReference type="SUPFAM" id="SSF47323">
    <property type="entry name" value="Anticodon-binding domain of a subclass of class I aminoacyl-tRNA synthetases"/>
    <property type="match status" value="1"/>
</dbReference>
<dbReference type="InterPro" id="IPR033705">
    <property type="entry name" value="Anticodon_Ia_Val"/>
</dbReference>
<evidence type="ECO:0000256" key="2">
    <source>
        <dbReference type="ARBA" id="ARBA00022598"/>
    </source>
</evidence>
<name>A0A1I4SV18_9HYPH</name>
<dbReference type="Proteomes" id="UP000199048">
    <property type="component" value="Unassembled WGS sequence"/>
</dbReference>
<keyword evidence="6 12" id="KW-0175">Coiled coil</keyword>
<dbReference type="STRING" id="582667.SAMN05192568_10461"/>
<evidence type="ECO:0000256" key="12">
    <source>
        <dbReference type="SAM" id="Coils"/>
    </source>
</evidence>
<feature type="domain" description="Valyl-tRNA synthetase tRNA-binding arm" evidence="14">
    <location>
        <begin position="226"/>
        <end position="290"/>
    </location>
</feature>
<dbReference type="RefSeq" id="WP_139234235.1">
    <property type="nucleotide sequence ID" value="NZ_FOTK01000046.1"/>
</dbReference>
<gene>
    <name evidence="15" type="ORF">SAMN05192568_10461</name>
</gene>
<keyword evidence="4" id="KW-0067">ATP-binding</keyword>
<sequence length="293" mass="31827">GCQLDPAYDPRAITGAINRWALTEAARAVDEVTAALEAYRFNDAAAAAYRFVWNIFCDWYLELAKPVLQGEGVDPAVRAETQATVAFLVDQVAKLLHPFMPFLTEELWAIKGAALPERGLLAMAAWPDLAGLADAGAEAEVGFVVDLVSQIRSARSETSVPAAAQIPLVMVGTSSEVRTRVEAWRDTLLRLARLSEITFAETPPKNSVQLLVRGSVAALPLEGVVDLAAEVARLKKEQGKAQGEIKKIDAKLGNADFVARAPEEIIEENRERREAEAARLVKIEEALARLSED</sequence>
<proteinExistence type="inferred from homology"/>
<reference evidence="16" key="1">
    <citation type="submission" date="2016-10" db="EMBL/GenBank/DDBJ databases">
        <authorList>
            <person name="Varghese N."/>
            <person name="Submissions S."/>
        </authorList>
    </citation>
    <scope>NUCLEOTIDE SEQUENCE [LARGE SCALE GENOMIC DNA]</scope>
    <source>
        <strain evidence="16">BL36</strain>
    </source>
</reference>
<evidence type="ECO:0000256" key="6">
    <source>
        <dbReference type="ARBA" id="ARBA00023054"/>
    </source>
</evidence>
<dbReference type="SUPFAM" id="SSF46589">
    <property type="entry name" value="tRNA-binding arm"/>
    <property type="match status" value="1"/>
</dbReference>
<evidence type="ECO:0000256" key="3">
    <source>
        <dbReference type="ARBA" id="ARBA00022741"/>
    </source>
</evidence>
<dbReference type="OrthoDB" id="9810365at2"/>
<dbReference type="Pfam" id="PF08264">
    <property type="entry name" value="Anticodon_1"/>
    <property type="match status" value="1"/>
</dbReference>